<protein>
    <submittedName>
        <fullName evidence="1">Uncharacterized protein</fullName>
    </submittedName>
</protein>
<accession>A0A6C0IIC9</accession>
<organism evidence="1">
    <name type="scientific">viral metagenome</name>
    <dbReference type="NCBI Taxonomy" id="1070528"/>
    <lineage>
        <taxon>unclassified sequences</taxon>
        <taxon>metagenomes</taxon>
        <taxon>organismal metagenomes</taxon>
    </lineage>
</organism>
<name>A0A6C0IIC9_9ZZZZ</name>
<sequence>MSQRKKRPSTEGGQDKELKRKRVGINVYIPIHKLDIGEDKEIDKKTGKIYTQEEVTTLLQKQERAFRTLLEEKLREQFNMFNQFYINNIFKEYEKNDFNYIN</sequence>
<proteinExistence type="predicted"/>
<reference evidence="1" key="1">
    <citation type="journal article" date="2020" name="Nature">
        <title>Giant virus diversity and host interactions through global metagenomics.</title>
        <authorList>
            <person name="Schulz F."/>
            <person name="Roux S."/>
            <person name="Paez-Espino D."/>
            <person name="Jungbluth S."/>
            <person name="Walsh D.A."/>
            <person name="Denef V.J."/>
            <person name="McMahon K.D."/>
            <person name="Konstantinidis K.T."/>
            <person name="Eloe-Fadrosh E.A."/>
            <person name="Kyrpides N.C."/>
            <person name="Woyke T."/>
        </authorList>
    </citation>
    <scope>NUCLEOTIDE SEQUENCE</scope>
    <source>
        <strain evidence="1">GVMAG-M-3300023184-89</strain>
    </source>
</reference>
<dbReference type="EMBL" id="MN740194">
    <property type="protein sequence ID" value="QHT92732.1"/>
    <property type="molecule type" value="Genomic_DNA"/>
</dbReference>
<dbReference type="AlphaFoldDB" id="A0A6C0IIC9"/>
<evidence type="ECO:0000313" key="1">
    <source>
        <dbReference type="EMBL" id="QHT92732.1"/>
    </source>
</evidence>